<dbReference type="GO" id="GO:0003676">
    <property type="term" value="F:nucleic acid binding"/>
    <property type="evidence" value="ECO:0007669"/>
    <property type="project" value="InterPro"/>
</dbReference>
<feature type="region of interest" description="Disordered" evidence="1">
    <location>
        <begin position="88"/>
        <end position="109"/>
    </location>
</feature>
<accession>A0A918C9Y5</accession>
<proteinExistence type="predicted"/>
<comment type="caution">
    <text evidence="3">The sequence shown here is derived from an EMBL/GenBank/DDBJ whole genome shotgun (WGS) entry which is preliminary data.</text>
</comment>
<evidence type="ECO:0000313" key="4">
    <source>
        <dbReference type="Proteomes" id="UP000610303"/>
    </source>
</evidence>
<dbReference type="SUPFAM" id="SSF53098">
    <property type="entry name" value="Ribonuclease H-like"/>
    <property type="match status" value="2"/>
</dbReference>
<organism evidence="3 4">
    <name type="scientific">Agromyces mediolanus</name>
    <name type="common">Corynebacterium mediolanum</name>
    <dbReference type="NCBI Taxonomy" id="41986"/>
    <lineage>
        <taxon>Bacteria</taxon>
        <taxon>Bacillati</taxon>
        <taxon>Actinomycetota</taxon>
        <taxon>Actinomycetes</taxon>
        <taxon>Micrococcales</taxon>
        <taxon>Microbacteriaceae</taxon>
        <taxon>Agromyces</taxon>
    </lineage>
</organism>
<feature type="domain" description="Integrase catalytic" evidence="2">
    <location>
        <begin position="247"/>
        <end position="461"/>
    </location>
</feature>
<gene>
    <name evidence="3" type="ORF">GCM10010196_02550</name>
</gene>
<dbReference type="GO" id="GO:0015074">
    <property type="term" value="P:DNA integration"/>
    <property type="evidence" value="ECO:0007669"/>
    <property type="project" value="InterPro"/>
</dbReference>
<feature type="compositionally biased region" description="Basic and acidic residues" evidence="1">
    <location>
        <begin position="88"/>
        <end position="100"/>
    </location>
</feature>
<dbReference type="EMBL" id="BMRJ01000001">
    <property type="protein sequence ID" value="GGR13514.1"/>
    <property type="molecule type" value="Genomic_DNA"/>
</dbReference>
<keyword evidence="4" id="KW-1185">Reference proteome</keyword>
<feature type="region of interest" description="Disordered" evidence="1">
    <location>
        <begin position="627"/>
        <end position="646"/>
    </location>
</feature>
<sequence>MTAAIRVGSVVELDDGDYVVDAYDFARLKLRNVTSGDYLLLALRELGERLATPPSPVLTELPAWSALDNDAKERARFIEKHLLEVLHGTPLREQDPPRDEYDPEDSSLSTRIKRKAAELRNANLKGFSERNLWRLKDAYENGGLPALVETKTRDELPLDRADPRYVEELKLVIAEQTQESTLPAPVLLARVKRRLLDKHPGQAVPVPARSSFHRHLAYLTKGAYTTGNAKNRRTNAGKPDSTYRKTRVLRPGQLCEMDTTTFDVICLDDDGNPVRPLLTVLFDVATGCIAGSAFRLGGTKGSDHAFVLLRALTPRELQPGRDDAWAKLGPQLRWAEHIPANERAQLDLTRPYIVPTAITTDNGKDYLAPEFAAVCARFGIRINRARSRTATDKPHIERYWGTISTKFAAHLAGFTGGSVDRRGHALEKKPLLTLDALNELFDDWVTRVWHNTPLDGLHDPYFPNVKLTPLEAYTAMWDLSACIPVPISQLDFIYGLPTKTVSIQKTGMRHANISYDSPTLNQFRLVPGPENGGYRYHYHPYDPSRIWVWLPGHDAPVECLRRDEHVFSLPFAIDSSDRYRAARAARADDHREAVSADEAAILARSGDDLRYATPRVAAARRLAAKEQLRGPYAPPPVPALPEAETEPESVVAMQSVRFIVDEEED</sequence>
<reference evidence="3" key="1">
    <citation type="journal article" date="2014" name="Int. J. Syst. Evol. Microbiol.">
        <title>Complete genome sequence of Corynebacterium casei LMG S-19264T (=DSM 44701T), isolated from a smear-ripened cheese.</title>
        <authorList>
            <consortium name="US DOE Joint Genome Institute (JGI-PGF)"/>
            <person name="Walter F."/>
            <person name="Albersmeier A."/>
            <person name="Kalinowski J."/>
            <person name="Ruckert C."/>
        </authorList>
    </citation>
    <scope>NUCLEOTIDE SEQUENCE</scope>
    <source>
        <strain evidence="3">JCM 3346</strain>
    </source>
</reference>
<evidence type="ECO:0000256" key="1">
    <source>
        <dbReference type="SAM" id="MobiDB-lite"/>
    </source>
</evidence>
<dbReference type="Gene3D" id="3.30.420.10">
    <property type="entry name" value="Ribonuclease H-like superfamily/Ribonuclease H"/>
    <property type="match status" value="1"/>
</dbReference>
<dbReference type="Proteomes" id="UP000610303">
    <property type="component" value="Unassembled WGS sequence"/>
</dbReference>
<evidence type="ECO:0000313" key="3">
    <source>
        <dbReference type="EMBL" id="GGR13514.1"/>
    </source>
</evidence>
<dbReference type="AlphaFoldDB" id="A0A918C9Y5"/>
<reference evidence="3" key="2">
    <citation type="submission" date="2020-09" db="EMBL/GenBank/DDBJ databases">
        <authorList>
            <person name="Sun Q."/>
            <person name="Ohkuma M."/>
        </authorList>
    </citation>
    <scope>NUCLEOTIDE SEQUENCE</scope>
    <source>
        <strain evidence="3">JCM 3346</strain>
    </source>
</reference>
<dbReference type="InterPro" id="IPR012337">
    <property type="entry name" value="RNaseH-like_sf"/>
</dbReference>
<dbReference type="InterPro" id="IPR001584">
    <property type="entry name" value="Integrase_cat-core"/>
</dbReference>
<dbReference type="RefSeq" id="WP_189083505.1">
    <property type="nucleotide sequence ID" value="NZ_BMRJ01000001.1"/>
</dbReference>
<dbReference type="PROSITE" id="PS50994">
    <property type="entry name" value="INTEGRASE"/>
    <property type="match status" value="1"/>
</dbReference>
<evidence type="ECO:0000259" key="2">
    <source>
        <dbReference type="PROSITE" id="PS50994"/>
    </source>
</evidence>
<name>A0A918C9Y5_AGRME</name>
<protein>
    <recommendedName>
        <fullName evidence="2">Integrase catalytic domain-containing protein</fullName>
    </recommendedName>
</protein>
<dbReference type="InterPro" id="IPR036397">
    <property type="entry name" value="RNaseH_sf"/>
</dbReference>